<gene>
    <name evidence="2" type="ORF">MOP44_11015</name>
</gene>
<proteinExistence type="predicted"/>
<evidence type="ECO:0000259" key="1">
    <source>
        <dbReference type="Pfam" id="PF12867"/>
    </source>
</evidence>
<accession>A0A9J7BU94</accession>
<dbReference type="InterPro" id="IPR034660">
    <property type="entry name" value="DinB/YfiT-like"/>
</dbReference>
<organism evidence="2 3">
    <name type="scientific">Occallatibacter riparius</name>
    <dbReference type="NCBI Taxonomy" id="1002689"/>
    <lineage>
        <taxon>Bacteria</taxon>
        <taxon>Pseudomonadati</taxon>
        <taxon>Acidobacteriota</taxon>
        <taxon>Terriglobia</taxon>
        <taxon>Terriglobales</taxon>
        <taxon>Acidobacteriaceae</taxon>
        <taxon>Occallatibacter</taxon>
    </lineage>
</organism>
<dbReference type="AlphaFoldDB" id="A0A9J7BU94"/>
<dbReference type="Proteomes" id="UP001059380">
    <property type="component" value="Chromosome"/>
</dbReference>
<feature type="domain" description="DinB-like" evidence="1">
    <location>
        <begin position="35"/>
        <end position="128"/>
    </location>
</feature>
<evidence type="ECO:0000313" key="3">
    <source>
        <dbReference type="Proteomes" id="UP001059380"/>
    </source>
</evidence>
<dbReference type="InterPro" id="IPR024775">
    <property type="entry name" value="DinB-like"/>
</dbReference>
<dbReference type="KEGG" id="orp:MOP44_11015"/>
<dbReference type="SUPFAM" id="SSF109854">
    <property type="entry name" value="DinB/YfiT-like putative metalloenzymes"/>
    <property type="match status" value="1"/>
</dbReference>
<dbReference type="Pfam" id="PF12867">
    <property type="entry name" value="DinB_2"/>
    <property type="match status" value="1"/>
</dbReference>
<keyword evidence="3" id="KW-1185">Reference proteome</keyword>
<sequence>MNFQSLFAHQAWADAALLSAVHAHPPLLEDEWLQKTLLHVVSTQRYFLWLFLQQPSFDREKEMQPPASFGELVERYRATHEAELAFVEGLDDAGLERRFELAFLKTEFTVADGLTQVAMHSQNHRGQCLRYIRKHGGQAPTLDYILWAKDRPGPVWPEF</sequence>
<dbReference type="RefSeq" id="WP_260796092.1">
    <property type="nucleotide sequence ID" value="NZ_CP093313.1"/>
</dbReference>
<dbReference type="Gene3D" id="1.20.120.450">
    <property type="entry name" value="dinb family like domain"/>
    <property type="match status" value="1"/>
</dbReference>
<dbReference type="EMBL" id="CP093313">
    <property type="protein sequence ID" value="UWZ86452.1"/>
    <property type="molecule type" value="Genomic_DNA"/>
</dbReference>
<name>A0A9J7BU94_9BACT</name>
<evidence type="ECO:0000313" key="2">
    <source>
        <dbReference type="EMBL" id="UWZ86452.1"/>
    </source>
</evidence>
<reference evidence="2" key="1">
    <citation type="submission" date="2021-04" db="EMBL/GenBank/DDBJ databases">
        <title>Phylogenetic analysis of Acidobacteriaceae.</title>
        <authorList>
            <person name="Qiu L."/>
            <person name="Zhang Q."/>
        </authorList>
    </citation>
    <scope>NUCLEOTIDE SEQUENCE</scope>
    <source>
        <strain evidence="2">DSM 25168</strain>
    </source>
</reference>
<protein>
    <submittedName>
        <fullName evidence="2">DinB family protein</fullName>
    </submittedName>
</protein>